<dbReference type="GO" id="GO:0005886">
    <property type="term" value="C:plasma membrane"/>
    <property type="evidence" value="ECO:0007669"/>
    <property type="project" value="UniProtKB-SubCell"/>
</dbReference>
<evidence type="ECO:0000256" key="7">
    <source>
        <dbReference type="ARBA" id="ARBA00022490"/>
    </source>
</evidence>
<dbReference type="FunFam" id="2.10.25.10:FF:000021">
    <property type="entry name" value="Teneurin transmembrane protein 2"/>
    <property type="match status" value="1"/>
</dbReference>
<dbReference type="EMBL" id="BEZZ01000128">
    <property type="protein sequence ID" value="GCC26559.1"/>
    <property type="molecule type" value="Genomic_DNA"/>
</dbReference>
<dbReference type="PANTHER" id="PTHR11219">
    <property type="entry name" value="TENEURIN AND N-ACETYLGLUCOSAMINE-1-PHOSPHODIESTER ALPHA-N-ACETYLGLUCOSAMINIDASE"/>
    <property type="match status" value="1"/>
</dbReference>
<accession>A0A401S835</accession>
<name>A0A401S835_CHIPU</name>
<dbReference type="Pfam" id="PF25023">
    <property type="entry name" value="TEN_YD-shell"/>
    <property type="match status" value="1"/>
</dbReference>
<dbReference type="Gene3D" id="2.10.25.10">
    <property type="entry name" value="Laminin"/>
    <property type="match status" value="4"/>
</dbReference>
<dbReference type="Proteomes" id="UP000287033">
    <property type="component" value="Unassembled WGS sequence"/>
</dbReference>
<feature type="disulfide bond" evidence="17">
    <location>
        <begin position="547"/>
        <end position="557"/>
    </location>
</feature>
<dbReference type="InterPro" id="IPR000742">
    <property type="entry name" value="EGF"/>
</dbReference>
<keyword evidence="16" id="KW-0966">Cell projection</keyword>
<evidence type="ECO:0000256" key="18">
    <source>
        <dbReference type="SAM" id="MobiDB-lite"/>
    </source>
</evidence>
<dbReference type="InterPro" id="IPR056820">
    <property type="entry name" value="TEN_TTR-like"/>
</dbReference>
<feature type="region of interest" description="Disordered" evidence="18">
    <location>
        <begin position="1"/>
        <end position="23"/>
    </location>
</feature>
<feature type="disulfide bond" evidence="17">
    <location>
        <begin position="339"/>
        <end position="348"/>
    </location>
</feature>
<evidence type="ECO:0000256" key="4">
    <source>
        <dbReference type="ARBA" id="ARBA00004496"/>
    </source>
</evidence>
<dbReference type="Gene3D" id="2.120.10.30">
    <property type="entry name" value="TolB, C-terminal domain"/>
    <property type="match status" value="1"/>
</dbReference>
<dbReference type="PROSITE" id="PS50026">
    <property type="entry name" value="EGF_3"/>
    <property type="match status" value="4"/>
</dbReference>
<gene>
    <name evidence="22" type="ORF">chiPu_0004976</name>
</gene>
<evidence type="ECO:0000256" key="13">
    <source>
        <dbReference type="ARBA" id="ARBA00023157"/>
    </source>
</evidence>
<dbReference type="Pfam" id="PF25024">
    <property type="entry name" value="EGF_TEN"/>
    <property type="match status" value="1"/>
</dbReference>
<keyword evidence="7" id="KW-0963">Cytoplasm</keyword>
<dbReference type="GO" id="GO:0007157">
    <property type="term" value="P:heterophilic cell-cell adhesion via plasma membrane cell adhesion molecules"/>
    <property type="evidence" value="ECO:0007669"/>
    <property type="project" value="TreeGrafter"/>
</dbReference>
<dbReference type="Pfam" id="PF23538">
    <property type="entry name" value="Teneurin_ABD"/>
    <property type="match status" value="1"/>
</dbReference>
<sequence>MTARSQPSPSSTDPPTSAQQDSTQLHNSWVLNSNIPLETRHFLFKPGSGTSSLYGTTNPSYPLTSNTVYSPPPRPLPRSTFSRPAFTFNKPYKCCNWKCTALSATAITVTLALLLAYVIAVHLFGLTWQLQPVHGQLYENGGSKSFTGLENLDTTASPMGGKGSDKDDMKGGLGGKSVNVLQRGRAIDTGEVDIGTQVMQTIPPGLFWRFQVITEQSLYLKFNVSLAKDALLGIYGRRNLPPTHTQFDFVKLLDGKQLIKQETKPPDKLKHTPQNLILMALQEAGFVEYMDPGTWHFAFYNDGKKMEQVFVLTTVIESMDECSTNCNGNGECISGHCHCFPGFLGPDCARDSCPVLCSANGQYEKGHCLCHSDWKGPECDVPGDHCIDPTCHGHGTCVAGVCICVPGYRGESCEEEDCLDPTCSGHGVCVQSICHCAVGWGGLKCEVPAAVCHEQCSGHGTLMPETNTCNCDHNWTGPDCSTEICEVDCGKHGICLDGLCHCEKGWGSLNCDQHECHPRCTEHGKCKDGKCQCSPGWEGEHCTVEGCPGLCNGNGRCTLDQNGWHCVCQAGWSGMGCNVIMEMVCDDKRDNDGDGLTDCMDPDCCKQTICYTGQLCQGSPDPLDLIQQSQLPFPLHPPRRFYDRIKFLVGKDNTHVLPTDGLFDNSRVCVIRGQVVAVDETPLVGVNISFLHHVDYGYTISRQDGSFDLVAVGGISVTLAFERAPFITENRTLWLPWNRFVVVDKVIMKRVESKPPVCDLSNFATLNPIVLPSPLTTFTGSCPGRGPAIPEIQVVQEEIAIPASFVKLSYLSSRAPGYKSLLRIIMTHAFIPNGLIKVHLMIAIEGRLFQKWFPATPDLAYTYTWNKTDVYGQRVSGLTEAEVSVGYEYETCLDLILWEKRTAILQGFEKDASNLGGWSLDNHHVLNIQSGILHKGNGENQFISQQPLVITSVMGNGRQRSVACPNCNSLAHDNKLYAPVAVACGPDGSVYIGDFNFVRRIFPSGNAINILELRNRDMRHSHSPAHKYYLAVDPVSGLLYLSDTSSRKVYRVKSVVQTKDILRNSQVVAGTGDQCLPFDQNHCGDGGKAFEASLTSPRGIAVDKYGFIFFVDGTTIRKIDQDGVITTIIGSNGDGSYAKDAKLKTPTSLAVSPDGTLYIADLANIRIRAVSRNKPRYNHLNVYEVASPADQELYLFNVNGTHLNTLNLITGDYVYNFSYTNEGDLSSITGNNGDSLHIRRDANGVPLWLVVPGGQVYWLTISNNGALKRVSAKGLDLAMMTYHGNTGLLATKNNENGWTTVYEFDSDGHLTNVTFPTGQVSSFYREVDKSVQVEANLSNRENFAITANFSATNAVYIYRQEHIQNTYRVGSDGSLQVTFASGMELTLQTEPHLLAGAANPTMGKRNISLPTEHNPNIVEWRQRKEQSKGNLAVFGRRFRAHNRNLLSIDFDRRTRIGKIYDDHRKFTLKIQYDQSGRPILWAPSNKFNEVNVTYSPVGLLTGIQRGTWVERMEYDQSGKIISRVLADGKIWSYTYSEKSVTLLLHSQRRYIFDFDQIDRLFSVTMPSMVRHTLQTICSVGYYRNIYSPPDRSASIIQDYTEDGRLLQTLYLGTGRMVVYKYTKLSKFSEIIYDTTQVNFTYDEAAGVIKTIQLIHEGFTCTVRFRQTGPLIARQIFRFSDDNLVNARFDYSYNNLRITSMQAMINETPLPIDLYRHDDVSGRTEQFGKFSVIYYDLNQIITTTVMTHTKRFNTNGQVREVQFEILRAITYWMTIQYDNMGRMIVCEIRVGTDTNLTKYSYEYDADGQLQTVSINNKPQWRYSYDLNGNINLMSYENSGQLTPLRYDLRDRITRLGEVEYKMDEDGFLHQRGDTIFDYNSNGLLNRAYNNVAGWSMLYRYDGLGRRVASKSNTGQSLQFFYADLIHPTRITHLYNHTNSEITSLYYDLQGHLIAMEISNGEEFYVTCDNTGTPLAVFSNTGQLIKQIQYTPYGDIYEDSNSDFQVIIGFHGGLYDPLTKLLHLGRRDYDVVSGRWTTPNYNLWEELNNNLFPFNLYSFKNNNPISTVQDITHFTTDIGSWLQLFGFQLHNVVPGFPKPEMNVMEATYELLKTQTRTQNWDPSKIVLGIQCELQKQLKSFISLERLPQAYIRNHKNCKDKRPRFAAVPSMFGKGVKFAIQNAKVTADIIGVASDDSRRIAAVLNGADYLENLHFTIDGRDTHYFVKSGPLEEDLAIIGNTGGGRVLENGVNVTVSQMTSVVNRRTRRFADIQLQYGALSFNIRYGATIEEEKAHVLEMARQRAIAQAWAKEQRRVQEGEEGIRSWTEGEKQQLLSNGRVQGYEGFFVLFVEQYPDISDSANNIQFMRQSEIGKR</sequence>
<feature type="domain" description="Teneurin N-terminal" evidence="21">
    <location>
        <begin position="1"/>
        <end position="99"/>
    </location>
</feature>
<keyword evidence="11 19" id="KW-1133">Transmembrane helix</keyword>
<dbReference type="InterPro" id="IPR051216">
    <property type="entry name" value="Teneurin"/>
</dbReference>
<dbReference type="STRING" id="137246.A0A401S835"/>
<keyword evidence="6" id="KW-1003">Cell membrane</keyword>
<dbReference type="Pfam" id="PF25021">
    <property type="entry name" value="TEN_NHL"/>
    <property type="match status" value="1"/>
</dbReference>
<evidence type="ECO:0000313" key="22">
    <source>
        <dbReference type="EMBL" id="GCC26559.1"/>
    </source>
</evidence>
<keyword evidence="9 19" id="KW-0812">Transmembrane</keyword>
<evidence type="ECO:0000256" key="11">
    <source>
        <dbReference type="ARBA" id="ARBA00022989"/>
    </source>
</evidence>
<evidence type="ECO:0000256" key="8">
    <source>
        <dbReference type="ARBA" id="ARBA00022536"/>
    </source>
</evidence>
<dbReference type="OrthoDB" id="442731at2759"/>
<dbReference type="CDD" id="cd00054">
    <property type="entry name" value="EGF_CA"/>
    <property type="match status" value="3"/>
</dbReference>
<dbReference type="InterPro" id="IPR022385">
    <property type="entry name" value="Rhs_assc_core"/>
</dbReference>
<evidence type="ECO:0000256" key="14">
    <source>
        <dbReference type="ARBA" id="ARBA00023180"/>
    </source>
</evidence>
<keyword evidence="13 17" id="KW-1015">Disulfide bond</keyword>
<dbReference type="PROSITE" id="PS01186">
    <property type="entry name" value="EGF_2"/>
    <property type="match status" value="3"/>
</dbReference>
<dbReference type="Pfam" id="PF25020">
    <property type="entry name" value="TTR_TEN1-4"/>
    <property type="match status" value="1"/>
</dbReference>
<keyword evidence="23" id="KW-1185">Reference proteome</keyword>
<keyword evidence="14" id="KW-0325">Glycoprotein</keyword>
<proteinExistence type="inferred from homology"/>
<feature type="disulfide bond" evidence="17">
    <location>
        <begin position="471"/>
        <end position="480"/>
    </location>
</feature>
<comment type="caution">
    <text evidence="17">Lacks conserved residue(s) required for the propagation of feature annotation.</text>
</comment>
<dbReference type="PROSITE" id="PS51361">
    <property type="entry name" value="TENEURIN_N"/>
    <property type="match status" value="1"/>
</dbReference>
<dbReference type="Gene3D" id="2.60.120.260">
    <property type="entry name" value="Galactose-binding domain-like"/>
    <property type="match status" value="1"/>
</dbReference>
<evidence type="ECO:0000256" key="1">
    <source>
        <dbReference type="ARBA" id="ARBA00004123"/>
    </source>
</evidence>
<feature type="domain" description="EGF-like" evidence="20">
    <location>
        <begin position="448"/>
        <end position="481"/>
    </location>
</feature>
<evidence type="ECO:0000256" key="2">
    <source>
        <dbReference type="ARBA" id="ARBA00004162"/>
    </source>
</evidence>
<feature type="domain" description="EGF-like" evidence="20">
    <location>
        <begin position="382"/>
        <end position="414"/>
    </location>
</feature>
<evidence type="ECO:0000256" key="5">
    <source>
        <dbReference type="ARBA" id="ARBA00009385"/>
    </source>
</evidence>
<evidence type="ECO:0000256" key="15">
    <source>
        <dbReference type="ARBA" id="ARBA00023242"/>
    </source>
</evidence>
<dbReference type="InterPro" id="IPR057629">
    <property type="entry name" value="Teneurin1-4_GBD"/>
</dbReference>
<feature type="domain" description="EGF-like" evidence="20">
    <location>
        <begin position="543"/>
        <end position="578"/>
    </location>
</feature>
<keyword evidence="10" id="KW-0677">Repeat</keyword>
<dbReference type="Pfam" id="PF23093">
    <property type="entry name" value="GBD_Tenm3"/>
    <property type="match status" value="1"/>
</dbReference>
<evidence type="ECO:0000256" key="10">
    <source>
        <dbReference type="ARBA" id="ARBA00022737"/>
    </source>
</evidence>
<feature type="transmembrane region" description="Helical" evidence="19">
    <location>
        <begin position="99"/>
        <end position="124"/>
    </location>
</feature>
<dbReference type="GO" id="GO:0046982">
    <property type="term" value="F:protein heterodimerization activity"/>
    <property type="evidence" value="ECO:0007669"/>
    <property type="project" value="TreeGrafter"/>
</dbReference>
<dbReference type="NCBIfam" id="TIGR03696">
    <property type="entry name" value="Rhs_assc_core"/>
    <property type="match status" value="1"/>
</dbReference>
<dbReference type="PANTHER" id="PTHR11219:SF7">
    <property type="entry name" value="TENEURIN-1"/>
    <property type="match status" value="1"/>
</dbReference>
<dbReference type="InterPro" id="IPR011042">
    <property type="entry name" value="6-blade_b-propeller_TolB-like"/>
</dbReference>
<dbReference type="SUPFAM" id="SSF101898">
    <property type="entry name" value="NHL repeat"/>
    <property type="match status" value="1"/>
</dbReference>
<dbReference type="GO" id="GO:0005634">
    <property type="term" value="C:nucleus"/>
    <property type="evidence" value="ECO:0007669"/>
    <property type="project" value="UniProtKB-SubCell"/>
</dbReference>
<evidence type="ECO:0008006" key="24">
    <source>
        <dbReference type="Google" id="ProtNLM"/>
    </source>
</evidence>
<dbReference type="GO" id="GO:0050839">
    <property type="term" value="F:cell adhesion molecule binding"/>
    <property type="evidence" value="ECO:0007669"/>
    <property type="project" value="TreeGrafter"/>
</dbReference>
<dbReference type="GO" id="GO:0048666">
    <property type="term" value="P:neuron development"/>
    <property type="evidence" value="ECO:0007669"/>
    <property type="project" value="TreeGrafter"/>
</dbReference>
<evidence type="ECO:0000259" key="21">
    <source>
        <dbReference type="PROSITE" id="PS51361"/>
    </source>
</evidence>
<comment type="similarity">
    <text evidence="5">Belongs to the tenascin family. Teneurin subfamily.</text>
</comment>
<dbReference type="Pfam" id="PF24329">
    <property type="entry name" value="FN-plug_TEN1-4"/>
    <property type="match status" value="1"/>
</dbReference>
<dbReference type="Pfam" id="PF06484">
    <property type="entry name" value="Ten_N"/>
    <property type="match status" value="1"/>
</dbReference>
<dbReference type="OMA" id="DNMGRMI"/>
<feature type="compositionally biased region" description="Low complexity" evidence="18">
    <location>
        <begin position="7"/>
        <end position="17"/>
    </location>
</feature>
<comment type="subcellular location">
    <subcellularLocation>
        <location evidence="2">Cell membrane</location>
        <topology evidence="2">Single-pass membrane protein</topology>
    </subcellularLocation>
    <subcellularLocation>
        <location evidence="3">Cell projection</location>
    </subcellularLocation>
    <subcellularLocation>
        <location evidence="4">Cytoplasm</location>
    </subcellularLocation>
    <subcellularLocation>
        <location evidence="1">Nucleus</location>
    </subcellularLocation>
</comment>
<dbReference type="FunFam" id="2.10.25.10:FF:000013">
    <property type="entry name" value="Teneurin transmembrane protein 4"/>
    <property type="match status" value="1"/>
</dbReference>
<dbReference type="InterPro" id="IPR028916">
    <property type="entry name" value="Tox-GHH_dom"/>
</dbReference>
<dbReference type="SUPFAM" id="SSF75011">
    <property type="entry name" value="3-carboxy-cis,cis-mucoante lactonizing enzyme"/>
    <property type="match status" value="1"/>
</dbReference>
<dbReference type="GO" id="GO:0007165">
    <property type="term" value="P:signal transduction"/>
    <property type="evidence" value="ECO:0007669"/>
    <property type="project" value="InterPro"/>
</dbReference>
<dbReference type="InterPro" id="IPR009471">
    <property type="entry name" value="Ten_N"/>
</dbReference>
<evidence type="ECO:0000256" key="3">
    <source>
        <dbReference type="ARBA" id="ARBA00004316"/>
    </source>
</evidence>
<evidence type="ECO:0000256" key="19">
    <source>
        <dbReference type="SAM" id="Phobius"/>
    </source>
</evidence>
<feature type="disulfide bond" evidence="17">
    <location>
        <begin position="404"/>
        <end position="413"/>
    </location>
</feature>
<keyword evidence="8 17" id="KW-0245">EGF-like domain</keyword>
<feature type="domain" description="EGF-like" evidence="20">
    <location>
        <begin position="318"/>
        <end position="349"/>
    </location>
</feature>
<evidence type="ECO:0000256" key="9">
    <source>
        <dbReference type="ARBA" id="ARBA00022692"/>
    </source>
</evidence>
<dbReference type="FunFam" id="2.10.25.10:FF:000016">
    <property type="entry name" value="Teneurin transmembrane protein 2"/>
    <property type="match status" value="1"/>
</dbReference>
<dbReference type="PROSITE" id="PS00022">
    <property type="entry name" value="EGF_1"/>
    <property type="match status" value="4"/>
</dbReference>
<feature type="disulfide bond" evidence="17">
    <location>
        <begin position="568"/>
        <end position="577"/>
    </location>
</feature>
<dbReference type="InterPro" id="IPR006530">
    <property type="entry name" value="YD"/>
</dbReference>
<keyword evidence="15" id="KW-0539">Nucleus</keyword>
<evidence type="ECO:0000313" key="23">
    <source>
        <dbReference type="Proteomes" id="UP000287033"/>
    </source>
</evidence>
<comment type="caution">
    <text evidence="22">The sequence shown here is derived from an EMBL/GenBank/DDBJ whole genome shotgun (WGS) entry which is preliminary data.</text>
</comment>
<dbReference type="InterPro" id="IPR056822">
    <property type="entry name" value="TEN_NHL"/>
</dbReference>
<evidence type="ECO:0000256" key="12">
    <source>
        <dbReference type="ARBA" id="ARBA00023136"/>
    </source>
</evidence>
<dbReference type="Gene3D" id="2.180.10.10">
    <property type="entry name" value="RHS repeat-associated core"/>
    <property type="match status" value="1"/>
</dbReference>
<dbReference type="Pfam" id="PF15636">
    <property type="entry name" value="Tox-GHH"/>
    <property type="match status" value="1"/>
</dbReference>
<dbReference type="NCBIfam" id="TIGR01643">
    <property type="entry name" value="YD_repeat_2x"/>
    <property type="match status" value="2"/>
</dbReference>
<keyword evidence="12 19" id="KW-0472">Membrane</keyword>
<reference evidence="22 23" key="1">
    <citation type="journal article" date="2018" name="Nat. Ecol. Evol.">
        <title>Shark genomes provide insights into elasmobranch evolution and the origin of vertebrates.</title>
        <authorList>
            <person name="Hara Y"/>
            <person name="Yamaguchi K"/>
            <person name="Onimaru K"/>
            <person name="Kadota M"/>
            <person name="Koyanagi M"/>
            <person name="Keeley SD"/>
            <person name="Tatsumi K"/>
            <person name="Tanaka K"/>
            <person name="Motone F"/>
            <person name="Kageyama Y"/>
            <person name="Nozu R"/>
            <person name="Adachi N"/>
            <person name="Nishimura O"/>
            <person name="Nakagawa R"/>
            <person name="Tanegashima C"/>
            <person name="Kiyatake I"/>
            <person name="Matsumoto R"/>
            <person name="Murakumo K"/>
            <person name="Nishida K"/>
            <person name="Terakita A"/>
            <person name="Kuratani S"/>
            <person name="Sato K"/>
            <person name="Hyodo S Kuraku.S."/>
        </authorList>
    </citation>
    <scope>NUCLEOTIDE SEQUENCE [LARGE SCALE GENOMIC DNA]</scope>
</reference>
<evidence type="ECO:0000256" key="16">
    <source>
        <dbReference type="ARBA" id="ARBA00023273"/>
    </source>
</evidence>
<dbReference type="FunFam" id="2.120.10.30:FF:000006">
    <property type="entry name" value="Teneurin transmembrane protein 4"/>
    <property type="match status" value="1"/>
</dbReference>
<organism evidence="22 23">
    <name type="scientific">Chiloscyllium punctatum</name>
    <name type="common">Brownbanded bambooshark</name>
    <name type="synonym">Hemiscyllium punctatum</name>
    <dbReference type="NCBI Taxonomy" id="137246"/>
    <lineage>
        <taxon>Eukaryota</taxon>
        <taxon>Metazoa</taxon>
        <taxon>Chordata</taxon>
        <taxon>Craniata</taxon>
        <taxon>Vertebrata</taxon>
        <taxon>Chondrichthyes</taxon>
        <taxon>Elasmobranchii</taxon>
        <taxon>Galeomorphii</taxon>
        <taxon>Galeoidea</taxon>
        <taxon>Orectolobiformes</taxon>
        <taxon>Hemiscylliidae</taxon>
        <taxon>Chiloscyllium</taxon>
    </lineage>
</organism>
<evidence type="ECO:0000259" key="20">
    <source>
        <dbReference type="PROSITE" id="PS50026"/>
    </source>
</evidence>
<dbReference type="InterPro" id="IPR057627">
    <property type="entry name" value="FN-plug_TEN1-4"/>
</dbReference>
<dbReference type="FunFam" id="2.180.10.10:FF:000019">
    <property type="entry name" value="Teneurin transmembrane protein 1"/>
    <property type="match status" value="1"/>
</dbReference>
<dbReference type="SMART" id="SM00181">
    <property type="entry name" value="EGF"/>
    <property type="match status" value="8"/>
</dbReference>
<dbReference type="GO" id="GO:0005737">
    <property type="term" value="C:cytoplasm"/>
    <property type="evidence" value="ECO:0007669"/>
    <property type="project" value="UniProtKB-SubCell"/>
</dbReference>
<protein>
    <recommendedName>
        <fullName evidence="24">Teneurin-1</fullName>
    </recommendedName>
</protein>
<dbReference type="InterPro" id="IPR056823">
    <property type="entry name" value="TEN-like_YD-shell"/>
</dbReference>
<feature type="disulfide bond" evidence="17">
    <location>
        <begin position="322"/>
        <end position="332"/>
    </location>
</feature>
<dbReference type="GO" id="GO:0042803">
    <property type="term" value="F:protein homodimerization activity"/>
    <property type="evidence" value="ECO:0007669"/>
    <property type="project" value="TreeGrafter"/>
</dbReference>
<dbReference type="GO" id="GO:0043005">
    <property type="term" value="C:neuron projection"/>
    <property type="evidence" value="ECO:0007669"/>
    <property type="project" value="TreeGrafter"/>
</dbReference>
<evidence type="ECO:0000256" key="17">
    <source>
        <dbReference type="PROSITE-ProRule" id="PRU00076"/>
    </source>
</evidence>
<evidence type="ECO:0000256" key="6">
    <source>
        <dbReference type="ARBA" id="ARBA00022475"/>
    </source>
</evidence>